<dbReference type="EMBL" id="VWOJ01000002">
    <property type="protein sequence ID" value="KAA5803912.1"/>
    <property type="molecule type" value="Genomic_DNA"/>
</dbReference>
<evidence type="ECO:0000256" key="4">
    <source>
        <dbReference type="SAM" id="Phobius"/>
    </source>
</evidence>
<dbReference type="PROSITE" id="PS51503">
    <property type="entry name" value="HIG1"/>
    <property type="match status" value="1"/>
</dbReference>
<feature type="transmembrane region" description="Helical" evidence="4">
    <location>
        <begin position="46"/>
        <end position="62"/>
    </location>
</feature>
<evidence type="ECO:0000313" key="7">
    <source>
        <dbReference type="Proteomes" id="UP000325122"/>
    </source>
</evidence>
<name>A0A5M6ZGM1_9PROT</name>
<gene>
    <name evidence="6" type="ORF">F1654_08945</name>
</gene>
<organism evidence="6 7">
    <name type="scientific">Alkalicaulis satelles</name>
    <dbReference type="NCBI Taxonomy" id="2609175"/>
    <lineage>
        <taxon>Bacteria</taxon>
        <taxon>Pseudomonadati</taxon>
        <taxon>Pseudomonadota</taxon>
        <taxon>Alphaproteobacteria</taxon>
        <taxon>Maricaulales</taxon>
        <taxon>Maricaulaceae</taxon>
        <taxon>Alkalicaulis</taxon>
    </lineage>
</organism>
<protein>
    <submittedName>
        <fullName evidence="6">Twin transmembrane helix small protein</fullName>
    </submittedName>
</protein>
<reference evidence="6 7" key="1">
    <citation type="submission" date="2019-09" db="EMBL/GenBank/DDBJ databases">
        <authorList>
            <person name="Kevbrin V."/>
            <person name="Grouzdev D.S."/>
        </authorList>
    </citation>
    <scope>NUCLEOTIDE SEQUENCE [LARGE SCALE GENOMIC DNA]</scope>
    <source>
        <strain evidence="6 7">G-192</strain>
    </source>
</reference>
<dbReference type="AlphaFoldDB" id="A0A5M6ZGM1"/>
<keyword evidence="1 4" id="KW-0812">Transmembrane</keyword>
<keyword evidence="2 4" id="KW-1133">Transmembrane helix</keyword>
<evidence type="ECO:0000259" key="5">
    <source>
        <dbReference type="PROSITE" id="PS51503"/>
    </source>
</evidence>
<dbReference type="Proteomes" id="UP000325122">
    <property type="component" value="Unassembled WGS sequence"/>
</dbReference>
<keyword evidence="3 4" id="KW-0472">Membrane</keyword>
<dbReference type="Pfam" id="PF04588">
    <property type="entry name" value="HIG_1_N"/>
    <property type="match status" value="1"/>
</dbReference>
<comment type="caution">
    <text evidence="6">The sequence shown here is derived from an EMBL/GenBank/DDBJ whole genome shotgun (WGS) entry which is preliminary data.</text>
</comment>
<dbReference type="InterPro" id="IPR007667">
    <property type="entry name" value="Hypoxia_induced_domain"/>
</dbReference>
<sequence length="68" mass="7491">MNTVLDLIVYGSIAIVFVILLAGIYALFRGGDFGRTWSNRLMRARVLFQFIAIVAVVGAVWAKQAFGL</sequence>
<accession>A0A5M6ZGM1</accession>
<dbReference type="NCBIfam" id="NF033233">
    <property type="entry name" value="twin_helix"/>
    <property type="match status" value="1"/>
</dbReference>
<dbReference type="RefSeq" id="WP_150023179.1">
    <property type="nucleotide sequence ID" value="NZ_VWOJ01000002.1"/>
</dbReference>
<evidence type="ECO:0000256" key="3">
    <source>
        <dbReference type="ARBA" id="ARBA00023136"/>
    </source>
</evidence>
<feature type="domain" description="HIG1" evidence="5">
    <location>
        <begin position="1"/>
        <end position="68"/>
    </location>
</feature>
<keyword evidence="7" id="KW-1185">Reference proteome</keyword>
<proteinExistence type="predicted"/>
<evidence type="ECO:0000313" key="6">
    <source>
        <dbReference type="EMBL" id="KAA5803912.1"/>
    </source>
</evidence>
<evidence type="ECO:0000256" key="2">
    <source>
        <dbReference type="ARBA" id="ARBA00022989"/>
    </source>
</evidence>
<evidence type="ECO:0000256" key="1">
    <source>
        <dbReference type="ARBA" id="ARBA00022692"/>
    </source>
</evidence>
<feature type="transmembrane region" description="Helical" evidence="4">
    <location>
        <begin position="7"/>
        <end position="26"/>
    </location>
</feature>